<dbReference type="InterPro" id="IPR023772">
    <property type="entry name" value="DNA-bd_HTH_TetR-type_CS"/>
</dbReference>
<dbReference type="AlphaFoldDB" id="A0A917C2N4"/>
<dbReference type="GO" id="GO:0003677">
    <property type="term" value="F:DNA binding"/>
    <property type="evidence" value="ECO:0007669"/>
    <property type="project" value="UniProtKB-UniRule"/>
</dbReference>
<dbReference type="FunFam" id="1.10.10.60:FF:000141">
    <property type="entry name" value="TetR family transcriptional regulator"/>
    <property type="match status" value="1"/>
</dbReference>
<reference evidence="6" key="2">
    <citation type="submission" date="2020-09" db="EMBL/GenBank/DDBJ databases">
        <authorList>
            <person name="Sun Q."/>
            <person name="Zhou Y."/>
        </authorList>
    </citation>
    <scope>NUCLEOTIDE SEQUENCE</scope>
    <source>
        <strain evidence="6">CGMCC 1.16134</strain>
    </source>
</reference>
<dbReference type="PROSITE" id="PS50977">
    <property type="entry name" value="HTH_TETR_2"/>
    <property type="match status" value="1"/>
</dbReference>
<protein>
    <submittedName>
        <fullName evidence="6">TetR family transcriptional regulator</fullName>
    </submittedName>
</protein>
<dbReference type="InterPro" id="IPR036271">
    <property type="entry name" value="Tet_transcr_reg_TetR-rel_C_sf"/>
</dbReference>
<dbReference type="SUPFAM" id="SSF48498">
    <property type="entry name" value="Tetracyclin repressor-like, C-terminal domain"/>
    <property type="match status" value="1"/>
</dbReference>
<name>A0A917C2N4_9BACL</name>
<comment type="caution">
    <text evidence="6">The sequence shown here is derived from an EMBL/GenBank/DDBJ whole genome shotgun (WGS) entry which is preliminary data.</text>
</comment>
<reference evidence="6" key="1">
    <citation type="journal article" date="2014" name="Int. J. Syst. Evol. Microbiol.">
        <title>Complete genome sequence of Corynebacterium casei LMG S-19264T (=DSM 44701T), isolated from a smear-ripened cheese.</title>
        <authorList>
            <consortium name="US DOE Joint Genome Institute (JGI-PGF)"/>
            <person name="Walter F."/>
            <person name="Albersmeier A."/>
            <person name="Kalinowski J."/>
            <person name="Ruckert C."/>
        </authorList>
    </citation>
    <scope>NUCLEOTIDE SEQUENCE</scope>
    <source>
        <strain evidence="6">CGMCC 1.16134</strain>
    </source>
</reference>
<keyword evidence="3" id="KW-0804">Transcription</keyword>
<evidence type="ECO:0000256" key="3">
    <source>
        <dbReference type="ARBA" id="ARBA00023163"/>
    </source>
</evidence>
<evidence type="ECO:0000256" key="2">
    <source>
        <dbReference type="ARBA" id="ARBA00023125"/>
    </source>
</evidence>
<dbReference type="RefSeq" id="WP_189022984.1">
    <property type="nucleotide sequence ID" value="NZ_BMKR01000004.1"/>
</dbReference>
<sequence>MGNKENTHKNIVETAFKMFSDNGFDKTSLSMIAKEVGISKPAIYYYFESKEQLIDYIFDEICKEIEHQNDFSLDRISIDNFEAELISIGYRMIEEHEHDEYFNKIFNEYILLASRNEKYRNRLYEIQKGYLTTYYDLLKFGVEIGAVSAGNIESKANLLGMLIDNIGNFMLTGFQLDYRGIWKEAVTSVLKEDKS</sequence>
<evidence type="ECO:0000256" key="1">
    <source>
        <dbReference type="ARBA" id="ARBA00023015"/>
    </source>
</evidence>
<dbReference type="SUPFAM" id="SSF46689">
    <property type="entry name" value="Homeodomain-like"/>
    <property type="match status" value="1"/>
</dbReference>
<feature type="domain" description="HTH tetR-type" evidence="5">
    <location>
        <begin position="5"/>
        <end position="65"/>
    </location>
</feature>
<evidence type="ECO:0000313" key="6">
    <source>
        <dbReference type="EMBL" id="GGF68855.1"/>
    </source>
</evidence>
<keyword evidence="7" id="KW-1185">Reference proteome</keyword>
<organism evidence="6 7">
    <name type="scientific">Paenibacillus albidus</name>
    <dbReference type="NCBI Taxonomy" id="2041023"/>
    <lineage>
        <taxon>Bacteria</taxon>
        <taxon>Bacillati</taxon>
        <taxon>Bacillota</taxon>
        <taxon>Bacilli</taxon>
        <taxon>Bacillales</taxon>
        <taxon>Paenibacillaceae</taxon>
        <taxon>Paenibacillus</taxon>
    </lineage>
</organism>
<evidence type="ECO:0000259" key="5">
    <source>
        <dbReference type="PROSITE" id="PS50977"/>
    </source>
</evidence>
<proteinExistence type="predicted"/>
<dbReference type="Proteomes" id="UP000637643">
    <property type="component" value="Unassembled WGS sequence"/>
</dbReference>
<dbReference type="Gene3D" id="1.10.357.10">
    <property type="entry name" value="Tetracycline Repressor, domain 2"/>
    <property type="match status" value="1"/>
</dbReference>
<dbReference type="InterPro" id="IPR009057">
    <property type="entry name" value="Homeodomain-like_sf"/>
</dbReference>
<feature type="DNA-binding region" description="H-T-H motif" evidence="4">
    <location>
        <begin position="28"/>
        <end position="47"/>
    </location>
</feature>
<dbReference type="Gene3D" id="1.10.10.60">
    <property type="entry name" value="Homeodomain-like"/>
    <property type="match status" value="1"/>
</dbReference>
<dbReference type="PROSITE" id="PS01081">
    <property type="entry name" value="HTH_TETR_1"/>
    <property type="match status" value="1"/>
</dbReference>
<keyword evidence="1" id="KW-0805">Transcription regulation</keyword>
<dbReference type="Pfam" id="PF00440">
    <property type="entry name" value="TetR_N"/>
    <property type="match status" value="1"/>
</dbReference>
<accession>A0A917C2N4</accession>
<evidence type="ECO:0000256" key="4">
    <source>
        <dbReference type="PROSITE-ProRule" id="PRU00335"/>
    </source>
</evidence>
<dbReference type="InterPro" id="IPR050624">
    <property type="entry name" value="HTH-type_Tx_Regulator"/>
</dbReference>
<gene>
    <name evidence="6" type="ORF">GCM10010912_12440</name>
</gene>
<dbReference type="PRINTS" id="PR00455">
    <property type="entry name" value="HTHTETR"/>
</dbReference>
<dbReference type="EMBL" id="BMKR01000004">
    <property type="protein sequence ID" value="GGF68855.1"/>
    <property type="molecule type" value="Genomic_DNA"/>
</dbReference>
<dbReference type="GO" id="GO:0045892">
    <property type="term" value="P:negative regulation of DNA-templated transcription"/>
    <property type="evidence" value="ECO:0007669"/>
    <property type="project" value="UniProtKB-ARBA"/>
</dbReference>
<dbReference type="PANTHER" id="PTHR43479">
    <property type="entry name" value="ACREF/ENVCD OPERON REPRESSOR-RELATED"/>
    <property type="match status" value="1"/>
</dbReference>
<dbReference type="InterPro" id="IPR001647">
    <property type="entry name" value="HTH_TetR"/>
</dbReference>
<keyword evidence="2 4" id="KW-0238">DNA-binding</keyword>
<dbReference type="PANTHER" id="PTHR43479:SF11">
    <property type="entry name" value="ACREF_ENVCD OPERON REPRESSOR-RELATED"/>
    <property type="match status" value="1"/>
</dbReference>
<evidence type="ECO:0000313" key="7">
    <source>
        <dbReference type="Proteomes" id="UP000637643"/>
    </source>
</evidence>